<dbReference type="SUPFAM" id="SSF55729">
    <property type="entry name" value="Acyl-CoA N-acyltransferases (Nat)"/>
    <property type="match status" value="1"/>
</dbReference>
<dbReference type="GO" id="GO:0016740">
    <property type="term" value="F:transferase activity"/>
    <property type="evidence" value="ECO:0007669"/>
    <property type="project" value="UniProtKB-KW"/>
</dbReference>
<name>A0A095Y209_9CORY</name>
<dbReference type="PANTHER" id="PTHR31435:SF10">
    <property type="entry name" value="BSR4717 PROTEIN"/>
    <property type="match status" value="1"/>
</dbReference>
<evidence type="ECO:0000313" key="2">
    <source>
        <dbReference type="EMBL" id="KGF16101.1"/>
    </source>
</evidence>
<feature type="domain" description="N-acetyltransferase" evidence="1">
    <location>
        <begin position="6"/>
        <end position="92"/>
    </location>
</feature>
<reference evidence="2 3" key="1">
    <citation type="submission" date="2014-07" db="EMBL/GenBank/DDBJ databases">
        <authorList>
            <person name="McCorrison J."/>
            <person name="Sanka R."/>
            <person name="Torralba M."/>
            <person name="Gillis M."/>
            <person name="Haft D.H."/>
            <person name="Methe B."/>
            <person name="Sutton G."/>
            <person name="Nelson K.E."/>
        </authorList>
    </citation>
    <scope>NUCLEOTIDE SEQUENCE [LARGE SCALE GENOMIC DNA]</scope>
    <source>
        <strain evidence="2 3">DNF00450</strain>
    </source>
</reference>
<dbReference type="Gene3D" id="3.40.630.30">
    <property type="match status" value="1"/>
</dbReference>
<dbReference type="CDD" id="cd04301">
    <property type="entry name" value="NAT_SF"/>
    <property type="match status" value="1"/>
</dbReference>
<sequence>MAHTIDHDESGRRYVIIVDGEEAGFAAYEPAEGALDFNHTVVYEQFQGQGLSKPLIQAALDDVRRTGGSVIPSCSAVERFIAKNPDYADLVA</sequence>
<dbReference type="RefSeq" id="WP_035122750.1">
    <property type="nucleotide sequence ID" value="NZ_JRNE01000059.1"/>
</dbReference>
<gene>
    <name evidence="2" type="ORF">HMPREF1650_09115</name>
</gene>
<dbReference type="AlphaFoldDB" id="A0A095Y209"/>
<dbReference type="InterPro" id="IPR045057">
    <property type="entry name" value="Gcn5-rel_NAT"/>
</dbReference>
<protein>
    <submittedName>
        <fullName evidence="2">Acetyltransferase</fullName>
    </submittedName>
</protein>
<dbReference type="PROSITE" id="PS51729">
    <property type="entry name" value="GNAT_YJDJ"/>
    <property type="match status" value="1"/>
</dbReference>
<comment type="caution">
    <text evidence="2">The sequence shown here is derived from an EMBL/GenBank/DDBJ whole genome shotgun (WGS) entry which is preliminary data.</text>
</comment>
<keyword evidence="2" id="KW-0808">Transferase</keyword>
<evidence type="ECO:0000259" key="1">
    <source>
        <dbReference type="PROSITE" id="PS51729"/>
    </source>
</evidence>
<organism evidence="2 3">
    <name type="scientific">Corynebacterium freneyi DNF00450</name>
    <dbReference type="NCBI Taxonomy" id="1287475"/>
    <lineage>
        <taxon>Bacteria</taxon>
        <taxon>Bacillati</taxon>
        <taxon>Actinomycetota</taxon>
        <taxon>Actinomycetes</taxon>
        <taxon>Mycobacteriales</taxon>
        <taxon>Corynebacteriaceae</taxon>
        <taxon>Corynebacterium</taxon>
    </lineage>
</organism>
<dbReference type="InterPro" id="IPR031165">
    <property type="entry name" value="GNAT_YJDJ"/>
</dbReference>
<evidence type="ECO:0000313" key="3">
    <source>
        <dbReference type="Proteomes" id="UP000029548"/>
    </source>
</evidence>
<dbReference type="Pfam" id="PF14542">
    <property type="entry name" value="Acetyltransf_CG"/>
    <property type="match status" value="1"/>
</dbReference>
<dbReference type="InterPro" id="IPR016181">
    <property type="entry name" value="Acyl_CoA_acyltransferase"/>
</dbReference>
<dbReference type="Proteomes" id="UP000029548">
    <property type="component" value="Unassembled WGS sequence"/>
</dbReference>
<dbReference type="EMBL" id="JRNE01000059">
    <property type="protein sequence ID" value="KGF16101.1"/>
    <property type="molecule type" value="Genomic_DNA"/>
</dbReference>
<dbReference type="eggNOG" id="COG2388">
    <property type="taxonomic scope" value="Bacteria"/>
</dbReference>
<accession>A0A095Y209</accession>
<dbReference type="PANTHER" id="PTHR31435">
    <property type="entry name" value="PROTEIN NATD1"/>
    <property type="match status" value="1"/>
</dbReference>
<proteinExistence type="predicted"/>